<organism evidence="2 3">
    <name type="scientific">Pseudoalteromonas citrea</name>
    <dbReference type="NCBI Taxonomy" id="43655"/>
    <lineage>
        <taxon>Bacteria</taxon>
        <taxon>Pseudomonadati</taxon>
        <taxon>Pseudomonadota</taxon>
        <taxon>Gammaproteobacteria</taxon>
        <taxon>Alteromonadales</taxon>
        <taxon>Pseudoalteromonadaceae</taxon>
        <taxon>Pseudoalteromonas</taxon>
    </lineage>
</organism>
<dbReference type="InterPro" id="IPR015943">
    <property type="entry name" value="WD40/YVTN_repeat-like_dom_sf"/>
</dbReference>
<accession>A0AAD4AH00</accession>
<proteinExistence type="predicted"/>
<evidence type="ECO:0000256" key="1">
    <source>
        <dbReference type="SAM" id="SignalP"/>
    </source>
</evidence>
<feature type="chain" id="PRO_5042048958" description="Histidine kinase" evidence="1">
    <location>
        <begin position="25"/>
        <end position="95"/>
    </location>
</feature>
<dbReference type="Gene3D" id="2.130.10.10">
    <property type="entry name" value="YVTN repeat-like/Quinoprotein amine dehydrogenase"/>
    <property type="match status" value="1"/>
</dbReference>
<dbReference type="AlphaFoldDB" id="A0AAD4AH00"/>
<dbReference type="EMBL" id="AHBZ03000022">
    <property type="protein sequence ID" value="KAF7768950.1"/>
    <property type="molecule type" value="Genomic_DNA"/>
</dbReference>
<keyword evidence="1" id="KW-0732">Signal</keyword>
<evidence type="ECO:0008006" key="4">
    <source>
        <dbReference type="Google" id="ProtNLM"/>
    </source>
</evidence>
<gene>
    <name evidence="2" type="ORF">PCIT_a3483</name>
</gene>
<dbReference type="RefSeq" id="WP_010367031.1">
    <property type="nucleotide sequence ID" value="NZ_AHBZ03000022.1"/>
</dbReference>
<protein>
    <recommendedName>
        <fullName evidence="4">Histidine kinase</fullName>
    </recommendedName>
</protein>
<feature type="signal peptide" evidence="1">
    <location>
        <begin position="1"/>
        <end position="24"/>
    </location>
</feature>
<dbReference type="Proteomes" id="UP000016487">
    <property type="component" value="Unassembled WGS sequence"/>
</dbReference>
<name>A0AAD4AH00_9GAMM</name>
<dbReference type="Pfam" id="PF07494">
    <property type="entry name" value="Reg_prop"/>
    <property type="match status" value="1"/>
</dbReference>
<sequence>MTVVFLYISLFFIAINVFASSAFAAVEMNGRIAFTVQHGLPSNRIFDIERDYKGYIWLATDQGAVRFDGAKFLQFSHRKTYMDTPGMSNKITLAG</sequence>
<evidence type="ECO:0000313" key="2">
    <source>
        <dbReference type="EMBL" id="KAF7768950.1"/>
    </source>
</evidence>
<reference evidence="2" key="1">
    <citation type="journal article" date="2012" name="J. Bacteriol.">
        <title>Genome sequences of type strains of seven species of the marine bacterium Pseudoalteromonas.</title>
        <authorList>
            <person name="Xie B.B."/>
            <person name="Shu Y.L."/>
            <person name="Qin Q.L."/>
            <person name="Rong J.C."/>
            <person name="Zhang X.Y."/>
            <person name="Chen X.L."/>
            <person name="Shi M."/>
            <person name="He H.L."/>
            <person name="Zhou B.C."/>
            <person name="Zhang Y.Z."/>
        </authorList>
    </citation>
    <scope>NUCLEOTIDE SEQUENCE</scope>
    <source>
        <strain evidence="2">DSM 8771</strain>
    </source>
</reference>
<dbReference type="InterPro" id="IPR011110">
    <property type="entry name" value="Reg_prop"/>
</dbReference>
<reference evidence="2" key="2">
    <citation type="submission" date="2015-03" db="EMBL/GenBank/DDBJ databases">
        <title>Genome sequence of Pseudoalteromonas citrea.</title>
        <authorList>
            <person name="Xie B.-B."/>
            <person name="Rong J.-C."/>
            <person name="Qin Q.-L."/>
            <person name="Zhang Y.-Z."/>
        </authorList>
    </citation>
    <scope>NUCLEOTIDE SEQUENCE</scope>
    <source>
        <strain evidence="2">DSM 8771</strain>
    </source>
</reference>
<evidence type="ECO:0000313" key="3">
    <source>
        <dbReference type="Proteomes" id="UP000016487"/>
    </source>
</evidence>
<comment type="caution">
    <text evidence="2">The sequence shown here is derived from an EMBL/GenBank/DDBJ whole genome shotgun (WGS) entry which is preliminary data.</text>
</comment>